<dbReference type="GO" id="GO:0006364">
    <property type="term" value="P:rRNA processing"/>
    <property type="evidence" value="ECO:0007669"/>
    <property type="project" value="TreeGrafter"/>
</dbReference>
<keyword evidence="8" id="KW-1185">Reference proteome</keyword>
<accession>A0A5J5EJC0</accession>
<comment type="similarity">
    <text evidence="1 5">Belongs to the NOP53 family.</text>
</comment>
<reference evidence="7 8" key="1">
    <citation type="submission" date="2019-09" db="EMBL/GenBank/DDBJ databases">
        <title>Draft genome of the ectomycorrhizal ascomycete Sphaerosporella brunnea.</title>
        <authorList>
            <consortium name="DOE Joint Genome Institute"/>
            <person name="Benucci G.M."/>
            <person name="Marozzi G."/>
            <person name="Antonielli L."/>
            <person name="Sanchez S."/>
            <person name="Marco P."/>
            <person name="Wang X."/>
            <person name="Falini L.B."/>
            <person name="Barry K."/>
            <person name="Haridas S."/>
            <person name="Lipzen A."/>
            <person name="Labutti K."/>
            <person name="Grigoriev I.V."/>
            <person name="Murat C."/>
            <person name="Martin F."/>
            <person name="Albertini E."/>
            <person name="Donnini D."/>
            <person name="Bonito G."/>
        </authorList>
    </citation>
    <scope>NUCLEOTIDE SEQUENCE [LARGE SCALE GENOMIC DNA]</scope>
    <source>
        <strain evidence="7 8">Sb_GMNB300</strain>
    </source>
</reference>
<feature type="region of interest" description="Disordered" evidence="6">
    <location>
        <begin position="1"/>
        <end position="20"/>
    </location>
</feature>
<evidence type="ECO:0000313" key="8">
    <source>
        <dbReference type="Proteomes" id="UP000326924"/>
    </source>
</evidence>
<dbReference type="FunCoup" id="A0A5J5EJC0">
    <property type="interactions" value="646"/>
</dbReference>
<dbReference type="InterPro" id="IPR011687">
    <property type="entry name" value="Nop53/GLTSCR2"/>
</dbReference>
<dbReference type="OrthoDB" id="5072at2759"/>
<dbReference type="PANTHER" id="PTHR14211">
    <property type="entry name" value="GLIOMA SUPPRESSOR CANDIDATE REGION GENE 2"/>
    <property type="match status" value="1"/>
</dbReference>
<dbReference type="PIRSF" id="PIRSF017302">
    <property type="entry name" value="Gltscr2"/>
    <property type="match status" value="1"/>
</dbReference>
<protein>
    <recommendedName>
        <fullName evidence="2 5">Ribosome biogenesis protein NOP53</fullName>
    </recommendedName>
</protein>
<dbReference type="AlphaFoldDB" id="A0A5J5EJC0"/>
<evidence type="ECO:0000256" key="2">
    <source>
        <dbReference type="ARBA" id="ARBA00018339"/>
    </source>
</evidence>
<comment type="caution">
    <text evidence="7">The sequence shown here is derived from an EMBL/GenBank/DDBJ whole genome shotgun (WGS) entry which is preliminary data.</text>
</comment>
<dbReference type="EMBL" id="VXIS01000260">
    <property type="protein sequence ID" value="KAA8895510.1"/>
    <property type="molecule type" value="Genomic_DNA"/>
</dbReference>
<dbReference type="GO" id="GO:0000027">
    <property type="term" value="P:ribosomal large subunit assembly"/>
    <property type="evidence" value="ECO:0007669"/>
    <property type="project" value="UniProtKB-UniRule"/>
</dbReference>
<comment type="subcellular location">
    <subcellularLocation>
        <location evidence="5">Nucleus</location>
        <location evidence="5">Nucleolus</location>
    </subcellularLocation>
    <subcellularLocation>
        <location evidence="5">Nucleus</location>
        <location evidence="5">Nucleoplasm</location>
    </subcellularLocation>
</comment>
<feature type="compositionally biased region" description="Acidic residues" evidence="6">
    <location>
        <begin position="267"/>
        <end position="277"/>
    </location>
</feature>
<dbReference type="GO" id="GO:0005730">
    <property type="term" value="C:nucleolus"/>
    <property type="evidence" value="ECO:0007669"/>
    <property type="project" value="UniProtKB-SubCell"/>
</dbReference>
<dbReference type="InParanoid" id="A0A5J5EJC0"/>
<feature type="region of interest" description="Disordered" evidence="6">
    <location>
        <begin position="244"/>
        <end position="321"/>
    </location>
</feature>
<feature type="compositionally biased region" description="Basic residues" evidence="6">
    <location>
        <begin position="10"/>
        <end position="20"/>
    </location>
</feature>
<feature type="compositionally biased region" description="Basic and acidic residues" evidence="6">
    <location>
        <begin position="295"/>
        <end position="321"/>
    </location>
</feature>
<evidence type="ECO:0000256" key="3">
    <source>
        <dbReference type="ARBA" id="ARBA00022517"/>
    </source>
</evidence>
<dbReference type="Pfam" id="PF07767">
    <property type="entry name" value="Nop53"/>
    <property type="match status" value="1"/>
</dbReference>
<dbReference type="GO" id="GO:0005654">
    <property type="term" value="C:nucleoplasm"/>
    <property type="evidence" value="ECO:0007669"/>
    <property type="project" value="UniProtKB-SubCell"/>
</dbReference>
<dbReference type="GO" id="GO:0008097">
    <property type="term" value="F:5S rRNA binding"/>
    <property type="evidence" value="ECO:0007669"/>
    <property type="project" value="TreeGrafter"/>
</dbReference>
<proteinExistence type="inferred from homology"/>
<feature type="region of interest" description="Disordered" evidence="6">
    <location>
        <begin position="130"/>
        <end position="152"/>
    </location>
</feature>
<evidence type="ECO:0000256" key="1">
    <source>
        <dbReference type="ARBA" id="ARBA00008838"/>
    </source>
</evidence>
<name>A0A5J5EJC0_9PEZI</name>
<evidence type="ECO:0000256" key="4">
    <source>
        <dbReference type="ARBA" id="ARBA00023242"/>
    </source>
</evidence>
<evidence type="ECO:0000256" key="6">
    <source>
        <dbReference type="SAM" id="MobiDB-lite"/>
    </source>
</evidence>
<dbReference type="Proteomes" id="UP000326924">
    <property type="component" value="Unassembled WGS sequence"/>
</dbReference>
<comment type="function">
    <text evidence="5">May play a role in ribosome biogenesis.</text>
</comment>
<evidence type="ECO:0000313" key="7">
    <source>
        <dbReference type="EMBL" id="KAA8895510.1"/>
    </source>
</evidence>
<gene>
    <name evidence="7" type="ORF">FN846DRAFT_784959</name>
</gene>
<dbReference type="PANTHER" id="PTHR14211:SF7">
    <property type="entry name" value="RIBOSOME BIOGENESIS PROTEIN NOP53"/>
    <property type="match status" value="1"/>
</dbReference>
<feature type="compositionally biased region" description="Low complexity" evidence="6">
    <location>
        <begin position="257"/>
        <end position="266"/>
    </location>
</feature>
<keyword evidence="4 5" id="KW-0539">Nucleus</keyword>
<feature type="compositionally biased region" description="Polar residues" evidence="6">
    <location>
        <begin position="131"/>
        <end position="143"/>
    </location>
</feature>
<keyword evidence="3 5" id="KW-0690">Ribosome biogenesis</keyword>
<sequence length="434" mass="49325">MSTGAPKAKQSSRKGKKAWRKNVDITQVETGLETVREEIVQTGGVIAEKPNDVLFSLDLGGDNRISTREKALKPLKADEILSARSAIPAIDTRKRKGATTDGVVEKKAKRKDGLSYSQLQRLRQVARAGQGKSQSVLASTQKSGVPDYDPWADDAEERFKKREEKELEKLDFVDKVVKPQAPATLRVKPVALTAIGSVPAVRRPEAGISYNPEFEKWDQLLKEEGEKEVELEKKRLKQQAAEARIQALIDQPEAEALEPSSSSSSESESESDSDSEADEKTAETKETKRKTQAQRNKEQRQKELQRKREEQKKLKQQERELMLVKKYTRDLKYAEKLRAARLAAKYNKVEDDEANPKIMRKKRFGKIHLPRAPLELQLPDELADSLRTLKPEGNLLDDRFRSLRERGMVEARKPVVARKVKKTATEKWSYKDFK</sequence>
<evidence type="ECO:0000256" key="5">
    <source>
        <dbReference type="PIRNR" id="PIRNR017302"/>
    </source>
</evidence>
<organism evidence="7 8">
    <name type="scientific">Sphaerosporella brunnea</name>
    <dbReference type="NCBI Taxonomy" id="1250544"/>
    <lineage>
        <taxon>Eukaryota</taxon>
        <taxon>Fungi</taxon>
        <taxon>Dikarya</taxon>
        <taxon>Ascomycota</taxon>
        <taxon>Pezizomycotina</taxon>
        <taxon>Pezizomycetes</taxon>
        <taxon>Pezizales</taxon>
        <taxon>Pyronemataceae</taxon>
        <taxon>Sphaerosporella</taxon>
    </lineage>
</organism>